<proteinExistence type="predicted"/>
<evidence type="ECO:0008006" key="3">
    <source>
        <dbReference type="Google" id="ProtNLM"/>
    </source>
</evidence>
<keyword evidence="2" id="KW-1185">Reference proteome</keyword>
<protein>
    <recommendedName>
        <fullName evidence="3">DUF523 domain-containing protein</fullName>
    </recommendedName>
</protein>
<dbReference type="InParanoid" id="D8ID78"/>
<name>D8ID78_BRAP9</name>
<dbReference type="InterPro" id="IPR054648">
    <property type="entry name" value="TudS-rel"/>
</dbReference>
<dbReference type="KEGG" id="bpo:BP951000_1111"/>
<dbReference type="STRING" id="759914.BP951000_1111"/>
<dbReference type="RefSeq" id="WP_013244054.1">
    <property type="nucleotide sequence ID" value="NC_014330.1"/>
</dbReference>
<dbReference type="Proteomes" id="UP000000332">
    <property type="component" value="Chromosome"/>
</dbReference>
<sequence>MNRSKKLAILSHCILNQNSVVKGEYKDINTFLPFVKNLFENNIGILQLPCPETEYYGLKRWGHVKDQFCNVGYKKYIENKINDFVDIIKEYINNGYEIIGVYGIAGSPSCGVNLTCSGNIGGEIGKYKDLEEINSKIKMINESGVFMETFKIILEENNININFYDVNDYL</sequence>
<dbReference type="AlphaFoldDB" id="D8ID78"/>
<gene>
    <name evidence="1" type="ordered locus">BP951000_1111</name>
</gene>
<reference evidence="1 2" key="1">
    <citation type="journal article" date="2010" name="PLoS ONE">
        <title>The complete genome sequence of the pathogenic intestinal spirochete Brachyspira pilosicoli and comparison with other Brachyspira genomes.</title>
        <authorList>
            <person name="Wanchanthuek P."/>
            <person name="Bellgard M.I."/>
            <person name="La T."/>
            <person name="Ryan K."/>
            <person name="Moolhuijzen P."/>
            <person name="Chapman B."/>
            <person name="Black M."/>
            <person name="Schibeci D."/>
            <person name="Hunter A."/>
            <person name="Barrero R."/>
            <person name="Phillips N.D."/>
            <person name="Hampson D.J."/>
        </authorList>
    </citation>
    <scope>NUCLEOTIDE SEQUENCE [LARGE SCALE GENOMIC DNA]</scope>
    <source>
        <strain evidence="2">ATCC BAA-1826 / 95/1000</strain>
    </source>
</reference>
<dbReference type="HOGENOM" id="CLU_120866_1_0_12"/>
<dbReference type="NCBIfam" id="NF045597">
    <property type="entry name" value="TudS_rel_CD3072"/>
    <property type="match status" value="1"/>
</dbReference>
<organism evidence="1 2">
    <name type="scientific">Brachyspira pilosicoli (strain ATCC BAA-1826 / 95/1000)</name>
    <dbReference type="NCBI Taxonomy" id="759914"/>
    <lineage>
        <taxon>Bacteria</taxon>
        <taxon>Pseudomonadati</taxon>
        <taxon>Spirochaetota</taxon>
        <taxon>Spirochaetia</taxon>
        <taxon>Brachyspirales</taxon>
        <taxon>Brachyspiraceae</taxon>
        <taxon>Brachyspira</taxon>
    </lineage>
</organism>
<accession>D8ID78</accession>
<evidence type="ECO:0000313" key="2">
    <source>
        <dbReference type="Proteomes" id="UP000000332"/>
    </source>
</evidence>
<dbReference type="eggNOG" id="COG5418">
    <property type="taxonomic scope" value="Bacteria"/>
</dbReference>
<dbReference type="EMBL" id="CP002025">
    <property type="protein sequence ID" value="ADK31101.1"/>
    <property type="molecule type" value="Genomic_DNA"/>
</dbReference>
<evidence type="ECO:0000313" key="1">
    <source>
        <dbReference type="EMBL" id="ADK31101.1"/>
    </source>
</evidence>
<dbReference type="GeneID" id="56439676"/>